<dbReference type="GO" id="GO:0046872">
    <property type="term" value="F:metal ion binding"/>
    <property type="evidence" value="ECO:0007669"/>
    <property type="project" value="UniProtKB-KW"/>
</dbReference>
<keyword evidence="7" id="KW-1185">Reference proteome</keyword>
<protein>
    <recommendedName>
        <fullName evidence="5">FLZ-type domain-containing protein</fullName>
    </recommendedName>
</protein>
<dbReference type="Pfam" id="PF04570">
    <property type="entry name" value="zf-FLZ"/>
    <property type="match status" value="1"/>
</dbReference>
<keyword evidence="2" id="KW-0479">Metal-binding</keyword>
<evidence type="ECO:0000256" key="4">
    <source>
        <dbReference type="SAM" id="MobiDB-lite"/>
    </source>
</evidence>
<dbReference type="PANTHER" id="PTHR46057:SF47">
    <property type="entry name" value="OS02G0687100 PROTEIN"/>
    <property type="match status" value="1"/>
</dbReference>
<feature type="zinc finger region" description="FLZ-type" evidence="3">
    <location>
        <begin position="47"/>
        <end position="91"/>
    </location>
</feature>
<dbReference type="InterPro" id="IPR044533">
    <property type="entry name" value="FLZ1/2/3"/>
</dbReference>
<proteinExistence type="inferred from homology"/>
<dbReference type="PANTHER" id="PTHR46057">
    <property type="entry name" value="FCS-LIKE ZINC FINGER 1-RELATED"/>
    <property type="match status" value="1"/>
</dbReference>
<dbReference type="Gramene" id="TVU28043">
    <property type="protein sequence ID" value="TVU28043"/>
    <property type="gene ID" value="EJB05_19550"/>
</dbReference>
<evidence type="ECO:0000256" key="3">
    <source>
        <dbReference type="PROSITE-ProRule" id="PRU01131"/>
    </source>
</evidence>
<organism evidence="6 7">
    <name type="scientific">Eragrostis curvula</name>
    <name type="common">weeping love grass</name>
    <dbReference type="NCBI Taxonomy" id="38414"/>
    <lineage>
        <taxon>Eukaryota</taxon>
        <taxon>Viridiplantae</taxon>
        <taxon>Streptophyta</taxon>
        <taxon>Embryophyta</taxon>
        <taxon>Tracheophyta</taxon>
        <taxon>Spermatophyta</taxon>
        <taxon>Magnoliopsida</taxon>
        <taxon>Liliopsida</taxon>
        <taxon>Poales</taxon>
        <taxon>Poaceae</taxon>
        <taxon>PACMAD clade</taxon>
        <taxon>Chloridoideae</taxon>
        <taxon>Eragrostideae</taxon>
        <taxon>Eragrostidinae</taxon>
        <taxon>Eragrostis</taxon>
    </lineage>
</organism>
<dbReference type="PROSITE" id="PS51795">
    <property type="entry name" value="ZF_FLZ"/>
    <property type="match status" value="1"/>
</dbReference>
<dbReference type="Proteomes" id="UP000324897">
    <property type="component" value="Chromosome 1"/>
</dbReference>
<accession>A0A5J9UWE0</accession>
<reference evidence="6 7" key="1">
    <citation type="journal article" date="2019" name="Sci. Rep.">
        <title>A high-quality genome of Eragrostis curvula grass provides insights into Poaceae evolution and supports new strategies to enhance forage quality.</title>
        <authorList>
            <person name="Carballo J."/>
            <person name="Santos B.A.C.M."/>
            <person name="Zappacosta D."/>
            <person name="Garbus I."/>
            <person name="Selva J.P."/>
            <person name="Gallo C.A."/>
            <person name="Diaz A."/>
            <person name="Albertini E."/>
            <person name="Caccamo M."/>
            <person name="Echenique V."/>
        </authorList>
    </citation>
    <scope>NUCLEOTIDE SEQUENCE [LARGE SCALE GENOMIC DNA]</scope>
    <source>
        <strain evidence="7">cv. Victoria</strain>
        <tissue evidence="6">Leaf</tissue>
    </source>
</reference>
<evidence type="ECO:0000313" key="6">
    <source>
        <dbReference type="EMBL" id="TVU28043.1"/>
    </source>
</evidence>
<gene>
    <name evidence="6" type="ORF">EJB05_19550</name>
</gene>
<evidence type="ECO:0000259" key="5">
    <source>
        <dbReference type="PROSITE" id="PS51795"/>
    </source>
</evidence>
<dbReference type="OrthoDB" id="1916924at2759"/>
<evidence type="ECO:0000256" key="1">
    <source>
        <dbReference type="ARBA" id="ARBA00009374"/>
    </source>
</evidence>
<dbReference type="AlphaFoldDB" id="A0A5J9UWE0"/>
<feature type="region of interest" description="Disordered" evidence="4">
    <location>
        <begin position="84"/>
        <end position="119"/>
    </location>
</feature>
<sequence length="119" mass="13602">MEDHYYFLASLEAPEHVGAGFCNFTSPSPKPPRASSRDDTGAVLHHHYLDACFLCGRLLGGNTDIFMYRGDTPFCSEECRQQQIETDEAREKRSNRSPARKEQRQSSSPRARRIPVWAR</sequence>
<name>A0A5J9UWE0_9POAL</name>
<feature type="domain" description="FLZ-type" evidence="5">
    <location>
        <begin position="47"/>
        <end position="91"/>
    </location>
</feature>
<comment type="similarity">
    <text evidence="1">Belongs to the FLZ family.</text>
</comment>
<evidence type="ECO:0000313" key="7">
    <source>
        <dbReference type="Proteomes" id="UP000324897"/>
    </source>
</evidence>
<feature type="compositionally biased region" description="Basic and acidic residues" evidence="4">
    <location>
        <begin position="87"/>
        <end position="104"/>
    </location>
</feature>
<comment type="caution">
    <text evidence="6">The sequence shown here is derived from an EMBL/GenBank/DDBJ whole genome shotgun (WGS) entry which is preliminary data.</text>
</comment>
<dbReference type="InterPro" id="IPR007650">
    <property type="entry name" value="Zf-FLZ_dom"/>
</dbReference>
<evidence type="ECO:0000256" key="2">
    <source>
        <dbReference type="ARBA" id="ARBA00022723"/>
    </source>
</evidence>
<dbReference type="EMBL" id="RWGY01000011">
    <property type="protein sequence ID" value="TVU28043.1"/>
    <property type="molecule type" value="Genomic_DNA"/>
</dbReference>